<keyword evidence="3" id="KW-0472">Membrane</keyword>
<evidence type="ECO:0000256" key="3">
    <source>
        <dbReference type="SAM" id="Phobius"/>
    </source>
</evidence>
<keyword evidence="3" id="KW-0812">Transmembrane</keyword>
<sequence>MTKRVKIELSFIFLFNLLAYFIFLKIDAFESVISIVNDYEALELDELFMVFITLIVSLIFFAINRLDEIEQIKQKVKLISNYDPVTQLLNRRAMEKLFVREVRKANQRGGCFSVILIELDQFREIGMLQGACAANNMLHDVVNTLQIYLRTKDKIARWKDNSLLILCSETETQEAVGMTSKLLQSIRHISVDNFGYVTASLGVTSYQPQDNWQTIMERIQIGLNTAKDNGKNCFITMCDSV</sequence>
<dbReference type="NCBIfam" id="TIGR00254">
    <property type="entry name" value="GGDEF"/>
    <property type="match status" value="1"/>
</dbReference>
<dbReference type="PANTHER" id="PTHR45138">
    <property type="entry name" value="REGULATORY COMPONENTS OF SENSORY TRANSDUCTION SYSTEM"/>
    <property type="match status" value="1"/>
</dbReference>
<evidence type="ECO:0000313" key="6">
    <source>
        <dbReference type="Proteomes" id="UP001548189"/>
    </source>
</evidence>
<gene>
    <name evidence="5" type="ORF">ABVT43_02690</name>
</gene>
<dbReference type="InterPro" id="IPR050469">
    <property type="entry name" value="Diguanylate_Cyclase"/>
</dbReference>
<protein>
    <recommendedName>
        <fullName evidence="1">diguanylate cyclase</fullName>
        <ecNumber evidence="1">2.7.7.65</ecNumber>
    </recommendedName>
</protein>
<dbReference type="Pfam" id="PF00990">
    <property type="entry name" value="GGDEF"/>
    <property type="match status" value="1"/>
</dbReference>
<dbReference type="CDD" id="cd01949">
    <property type="entry name" value="GGDEF"/>
    <property type="match status" value="1"/>
</dbReference>
<dbReference type="Gene3D" id="3.30.70.270">
    <property type="match status" value="1"/>
</dbReference>
<dbReference type="RefSeq" id="WP_353873576.1">
    <property type="nucleotide sequence ID" value="NZ_JBEVCJ010000002.1"/>
</dbReference>
<dbReference type="InterPro" id="IPR029787">
    <property type="entry name" value="Nucleotide_cyclase"/>
</dbReference>
<evidence type="ECO:0000256" key="1">
    <source>
        <dbReference type="ARBA" id="ARBA00012528"/>
    </source>
</evidence>
<dbReference type="PANTHER" id="PTHR45138:SF9">
    <property type="entry name" value="DIGUANYLATE CYCLASE DGCM-RELATED"/>
    <property type="match status" value="1"/>
</dbReference>
<dbReference type="PROSITE" id="PS50887">
    <property type="entry name" value="GGDEF"/>
    <property type="match status" value="1"/>
</dbReference>
<keyword evidence="3" id="KW-1133">Transmembrane helix</keyword>
<dbReference type="EC" id="2.7.7.65" evidence="1"/>
<keyword evidence="6" id="KW-1185">Reference proteome</keyword>
<dbReference type="SUPFAM" id="SSF55073">
    <property type="entry name" value="Nucleotide cyclase"/>
    <property type="match status" value="1"/>
</dbReference>
<dbReference type="EMBL" id="JBEVCJ010000002">
    <property type="protein sequence ID" value="MET1254026.1"/>
    <property type="molecule type" value="Genomic_DNA"/>
</dbReference>
<feature type="transmembrane region" description="Helical" evidence="3">
    <location>
        <begin position="7"/>
        <end position="26"/>
    </location>
</feature>
<evidence type="ECO:0000256" key="2">
    <source>
        <dbReference type="ARBA" id="ARBA00034247"/>
    </source>
</evidence>
<accession>A0ABV2BQ24</accession>
<name>A0ABV2BQ24_9GAMM</name>
<feature type="transmembrane region" description="Helical" evidence="3">
    <location>
        <begin position="46"/>
        <end position="63"/>
    </location>
</feature>
<dbReference type="InterPro" id="IPR000160">
    <property type="entry name" value="GGDEF_dom"/>
</dbReference>
<evidence type="ECO:0000259" key="4">
    <source>
        <dbReference type="PROSITE" id="PS50887"/>
    </source>
</evidence>
<comment type="catalytic activity">
    <reaction evidence="2">
        <text>2 GTP = 3',3'-c-di-GMP + 2 diphosphate</text>
        <dbReference type="Rhea" id="RHEA:24898"/>
        <dbReference type="ChEBI" id="CHEBI:33019"/>
        <dbReference type="ChEBI" id="CHEBI:37565"/>
        <dbReference type="ChEBI" id="CHEBI:58805"/>
        <dbReference type="EC" id="2.7.7.65"/>
    </reaction>
</comment>
<dbReference type="SMART" id="SM00267">
    <property type="entry name" value="GGDEF"/>
    <property type="match status" value="1"/>
</dbReference>
<dbReference type="Proteomes" id="UP001548189">
    <property type="component" value="Unassembled WGS sequence"/>
</dbReference>
<dbReference type="InterPro" id="IPR043128">
    <property type="entry name" value="Rev_trsase/Diguanyl_cyclase"/>
</dbReference>
<feature type="domain" description="GGDEF" evidence="4">
    <location>
        <begin position="110"/>
        <end position="239"/>
    </location>
</feature>
<organism evidence="5 6">
    <name type="scientific">Aliikangiella maris</name>
    <dbReference type="NCBI Taxonomy" id="3162458"/>
    <lineage>
        <taxon>Bacteria</taxon>
        <taxon>Pseudomonadati</taxon>
        <taxon>Pseudomonadota</taxon>
        <taxon>Gammaproteobacteria</taxon>
        <taxon>Oceanospirillales</taxon>
        <taxon>Pleioneaceae</taxon>
        <taxon>Aliikangiella</taxon>
    </lineage>
</organism>
<reference evidence="5 6" key="1">
    <citation type="submission" date="2024-06" db="EMBL/GenBank/DDBJ databases">
        <authorList>
            <person name="Li F."/>
        </authorList>
    </citation>
    <scope>NUCLEOTIDE SEQUENCE [LARGE SCALE GENOMIC DNA]</scope>
    <source>
        <strain evidence="5 6">GXAS 311</strain>
    </source>
</reference>
<evidence type="ECO:0000313" key="5">
    <source>
        <dbReference type="EMBL" id="MET1254026.1"/>
    </source>
</evidence>
<comment type="caution">
    <text evidence="5">The sequence shown here is derived from an EMBL/GenBank/DDBJ whole genome shotgun (WGS) entry which is preliminary data.</text>
</comment>
<proteinExistence type="predicted"/>